<dbReference type="AlphaFoldDB" id="A0A250VB84"/>
<gene>
    <name evidence="1" type="ORF">SO3561_02940</name>
</gene>
<dbReference type="Proteomes" id="UP000217446">
    <property type="component" value="Unassembled WGS sequence"/>
</dbReference>
<dbReference type="EMBL" id="BDQI01000004">
    <property type="protein sequence ID" value="GAX51438.1"/>
    <property type="molecule type" value="Genomic_DNA"/>
</dbReference>
<comment type="caution">
    <text evidence="1">The sequence shown here is derived from an EMBL/GenBank/DDBJ whole genome shotgun (WGS) entry which is preliminary data.</text>
</comment>
<evidence type="ECO:0000313" key="1">
    <source>
        <dbReference type="EMBL" id="GAX51438.1"/>
    </source>
</evidence>
<proteinExistence type="predicted"/>
<protein>
    <submittedName>
        <fullName evidence="1">Uncharacterized protein</fullName>
    </submittedName>
</protein>
<reference evidence="2" key="1">
    <citation type="submission" date="2017-05" db="EMBL/GenBank/DDBJ databases">
        <title>Streptomyces olivochromogenes NBRC 3561 whole genome shotgun sequence.</title>
        <authorList>
            <person name="Dohra H."/>
            <person name="Kodani S."/>
        </authorList>
    </citation>
    <scope>NUCLEOTIDE SEQUENCE [LARGE SCALE GENOMIC DNA]</scope>
    <source>
        <strain evidence="2">NBRC 3561</strain>
    </source>
</reference>
<organism evidence="1 2">
    <name type="scientific">Streptomyces olivochromogenes</name>
    <dbReference type="NCBI Taxonomy" id="1963"/>
    <lineage>
        <taxon>Bacteria</taxon>
        <taxon>Bacillati</taxon>
        <taxon>Actinomycetota</taxon>
        <taxon>Actinomycetes</taxon>
        <taxon>Kitasatosporales</taxon>
        <taxon>Streptomycetaceae</taxon>
        <taxon>Streptomyces</taxon>
    </lineage>
</organism>
<accession>A0A250VB84</accession>
<evidence type="ECO:0000313" key="2">
    <source>
        <dbReference type="Proteomes" id="UP000217446"/>
    </source>
</evidence>
<keyword evidence="2" id="KW-1185">Reference proteome</keyword>
<sequence length="39" mass="4493">MSRWDMRPGETYVHRDITRGPVSASSRKVTSRCKVIDVD</sequence>
<name>A0A250VB84_STROL</name>